<name>A0A066S171_9GAMM</name>
<dbReference type="InterPro" id="IPR036291">
    <property type="entry name" value="NAD(P)-bd_dom_sf"/>
</dbReference>
<comment type="caution">
    <text evidence="1">The sequence shown here is derived from an EMBL/GenBank/DDBJ whole genome shotgun (WGS) entry which is preliminary data.</text>
</comment>
<dbReference type="GO" id="GO:0016020">
    <property type="term" value="C:membrane"/>
    <property type="evidence" value="ECO:0007669"/>
    <property type="project" value="GOC"/>
</dbReference>
<dbReference type="InterPro" id="IPR002347">
    <property type="entry name" value="SDR_fam"/>
</dbReference>
<accession>A0A066S171</accession>
<reference evidence="1 2" key="1">
    <citation type="submission" date="2014-04" db="EMBL/GenBank/DDBJ databases">
        <title>Draft genome sequence of Photobacterium halotolerans S2753: a solonamide, ngercheumicin and holomycin producer.</title>
        <authorList>
            <person name="Machado H.R."/>
            <person name="Gram L."/>
        </authorList>
    </citation>
    <scope>NUCLEOTIDE SEQUENCE [LARGE SCALE GENOMIC DNA]</scope>
    <source>
        <strain evidence="1 2">S2753</strain>
    </source>
</reference>
<organism evidence="1 2">
    <name type="scientific">Photobacterium galatheae</name>
    <dbReference type="NCBI Taxonomy" id="1654360"/>
    <lineage>
        <taxon>Bacteria</taxon>
        <taxon>Pseudomonadati</taxon>
        <taxon>Pseudomonadota</taxon>
        <taxon>Gammaproteobacteria</taxon>
        <taxon>Vibrionales</taxon>
        <taxon>Vibrionaceae</taxon>
        <taxon>Photobacterium</taxon>
    </lineage>
</organism>
<dbReference type="Pfam" id="PF00106">
    <property type="entry name" value="adh_short"/>
    <property type="match status" value="1"/>
</dbReference>
<gene>
    <name evidence="1" type="ORF">EA58_00585</name>
</gene>
<dbReference type="GO" id="GO:0030148">
    <property type="term" value="P:sphingolipid biosynthetic process"/>
    <property type="evidence" value="ECO:0007669"/>
    <property type="project" value="TreeGrafter"/>
</dbReference>
<dbReference type="EMBL" id="JMIB01000002">
    <property type="protein sequence ID" value="KDM93398.1"/>
    <property type="molecule type" value="Genomic_DNA"/>
</dbReference>
<protein>
    <submittedName>
        <fullName evidence="1">Short-chain dehydrogenase</fullName>
    </submittedName>
</protein>
<dbReference type="GO" id="GO:0006666">
    <property type="term" value="P:3-keto-sphinganine metabolic process"/>
    <property type="evidence" value="ECO:0007669"/>
    <property type="project" value="TreeGrafter"/>
</dbReference>
<sequence length="222" mass="24204">MILITGASSGLGAALAKTYAQDKHTLTLTGRHDERLHEVAQACQPANICTLTADLSDPKAVTRLFDQLPATPETIIFCTGSGYFGNLEKQEPDAIAQLMHNNLLSAAYFLREAVIRYRNTPLNMVMVMSTAAQTAKAGESTYCAVKWGVRGLMESVRLELKDKPMNLVGVYPGGMATEFWATSGKTMDLSGFMTADETATMLKQALQNAKHGYISDITINRY</sequence>
<dbReference type="STRING" id="1654360.EA58_00585"/>
<evidence type="ECO:0000313" key="1">
    <source>
        <dbReference type="EMBL" id="KDM93398.1"/>
    </source>
</evidence>
<dbReference type="RefSeq" id="WP_036747676.1">
    <property type="nucleotide sequence ID" value="NZ_JAGSGC010000001.1"/>
</dbReference>
<dbReference type="OrthoDB" id="3178062at2"/>
<proteinExistence type="predicted"/>
<dbReference type="GO" id="GO:0047560">
    <property type="term" value="F:3-dehydrosphinganine reductase activity"/>
    <property type="evidence" value="ECO:0007669"/>
    <property type="project" value="TreeGrafter"/>
</dbReference>
<dbReference type="PRINTS" id="PR00081">
    <property type="entry name" value="GDHRDH"/>
</dbReference>
<dbReference type="SUPFAM" id="SSF51735">
    <property type="entry name" value="NAD(P)-binding Rossmann-fold domains"/>
    <property type="match status" value="1"/>
</dbReference>
<evidence type="ECO:0000313" key="2">
    <source>
        <dbReference type="Proteomes" id="UP000027192"/>
    </source>
</evidence>
<dbReference type="Gene3D" id="3.40.50.720">
    <property type="entry name" value="NAD(P)-binding Rossmann-like Domain"/>
    <property type="match status" value="1"/>
</dbReference>
<dbReference type="Proteomes" id="UP000027192">
    <property type="component" value="Unassembled WGS sequence"/>
</dbReference>
<dbReference type="PANTHER" id="PTHR43550:SF3">
    <property type="entry name" value="3-KETODIHYDROSPHINGOSINE REDUCTASE"/>
    <property type="match status" value="1"/>
</dbReference>
<keyword evidence="2" id="KW-1185">Reference proteome</keyword>
<dbReference type="PANTHER" id="PTHR43550">
    <property type="entry name" value="3-KETODIHYDROSPHINGOSINE REDUCTASE"/>
    <property type="match status" value="1"/>
</dbReference>
<dbReference type="AlphaFoldDB" id="A0A066S171"/>